<protein>
    <submittedName>
        <fullName evidence="1">Uncharacterized protein</fullName>
    </submittedName>
</protein>
<proteinExistence type="predicted"/>
<reference evidence="1 2" key="1">
    <citation type="submission" date="2019-03" db="EMBL/GenBank/DDBJ databases">
        <title>Single cell metagenomics reveals metabolic interactions within the superorganism composed of flagellate Streblomastix strix and complex community of Bacteroidetes bacteria on its surface.</title>
        <authorList>
            <person name="Treitli S.C."/>
            <person name="Kolisko M."/>
            <person name="Husnik F."/>
            <person name="Keeling P."/>
            <person name="Hampl V."/>
        </authorList>
    </citation>
    <scope>NUCLEOTIDE SEQUENCE [LARGE SCALE GENOMIC DNA]</scope>
    <source>
        <strain evidence="1">ST1C</strain>
    </source>
</reference>
<dbReference type="EMBL" id="SNRW01007634">
    <property type="protein sequence ID" value="KAA6380925.1"/>
    <property type="molecule type" value="Genomic_DNA"/>
</dbReference>
<dbReference type="Proteomes" id="UP000324800">
    <property type="component" value="Unassembled WGS sequence"/>
</dbReference>
<sequence>MIHIGINKYKPCSYTIQLDIPIQKATHRAGVKQREKKIQRQLKRQSPNQLLQQQGNSNLNNIDADPSDIQAVVGQSTCLQPISCAYSPNLIRGLRLKEVRFKSTANTERTESQINEVQEDSVEDVEGEQIFLFALIQNKNYRINVICQLQVYENLDIQPQSDKSLNVLSQLEKYDICPAIVWVQEKPKKRK</sequence>
<comment type="caution">
    <text evidence="1">The sequence shown here is derived from an EMBL/GenBank/DDBJ whole genome shotgun (WGS) entry which is preliminary data.</text>
</comment>
<name>A0A5J4VER2_9EUKA</name>
<organism evidence="1 2">
    <name type="scientific">Streblomastix strix</name>
    <dbReference type="NCBI Taxonomy" id="222440"/>
    <lineage>
        <taxon>Eukaryota</taxon>
        <taxon>Metamonada</taxon>
        <taxon>Preaxostyla</taxon>
        <taxon>Oxymonadida</taxon>
        <taxon>Streblomastigidae</taxon>
        <taxon>Streblomastix</taxon>
    </lineage>
</organism>
<dbReference type="AlphaFoldDB" id="A0A5J4VER2"/>
<accession>A0A5J4VER2</accession>
<gene>
    <name evidence="1" type="ORF">EZS28_023546</name>
</gene>
<evidence type="ECO:0000313" key="1">
    <source>
        <dbReference type="EMBL" id="KAA6380925.1"/>
    </source>
</evidence>
<evidence type="ECO:0000313" key="2">
    <source>
        <dbReference type="Proteomes" id="UP000324800"/>
    </source>
</evidence>